<reference evidence="1 2" key="1">
    <citation type="journal article" date="2011" name="J. Bacteriol.">
        <title>Complete genome sequence of Yersinia enterocolitica subsp. palearctica serogroup O:3.</title>
        <authorList>
            <person name="Batzilla J."/>
            <person name="Hoper D."/>
            <person name="Antonenka U."/>
            <person name="Heesemann J."/>
            <person name="Rakin A."/>
        </authorList>
    </citation>
    <scope>NUCLEOTIDE SEQUENCE [LARGE SCALE GENOMIC DNA]</scope>
    <source>
        <strain evidence="2">DSM 13030 / CIP 106945 / Y11</strain>
    </source>
</reference>
<accession>A0A0H3NS08</accession>
<dbReference type="Proteomes" id="UP000008084">
    <property type="component" value="Chromosome"/>
</dbReference>
<evidence type="ECO:0000313" key="1">
    <source>
        <dbReference type="EMBL" id="CBY27902.1"/>
    </source>
</evidence>
<name>A0A0H3NS08_YERE1</name>
<organism evidence="1 2">
    <name type="scientific">Yersinia enterocolitica subsp. palearctica serotype O:3 (strain DSM 13030 / CIP 106945 / Y11)</name>
    <dbReference type="NCBI Taxonomy" id="930944"/>
    <lineage>
        <taxon>Bacteria</taxon>
        <taxon>Pseudomonadati</taxon>
        <taxon>Pseudomonadota</taxon>
        <taxon>Gammaproteobacteria</taxon>
        <taxon>Enterobacterales</taxon>
        <taxon>Yersiniaceae</taxon>
        <taxon>Yersinia</taxon>
    </lineage>
</organism>
<dbReference type="EMBL" id="FR729477">
    <property type="protein sequence ID" value="CBY27902.1"/>
    <property type="molecule type" value="Genomic_DNA"/>
</dbReference>
<sequence>MHRLKLVLGYYLNSVVFQQVKGHPLKPTKAHSIELTR</sequence>
<dbReference type="HOGENOM" id="CLU_3350567_0_0_6"/>
<gene>
    <name evidence="1" type="ordered locus">Y11_02791</name>
</gene>
<dbReference type="KEGG" id="yey:Y11_02791"/>
<evidence type="ECO:0000313" key="2">
    <source>
        <dbReference type="Proteomes" id="UP000008084"/>
    </source>
</evidence>
<proteinExistence type="predicted"/>
<protein>
    <submittedName>
        <fullName evidence="1">Uncharacterized protein</fullName>
    </submittedName>
</protein>
<dbReference type="AlphaFoldDB" id="A0A0H3NS08"/>